<keyword evidence="1" id="KW-0175">Coiled coil</keyword>
<protein>
    <submittedName>
        <fullName evidence="3">Uncharacterized protein</fullName>
    </submittedName>
</protein>
<proteinExistence type="predicted"/>
<evidence type="ECO:0000256" key="1">
    <source>
        <dbReference type="SAM" id="Coils"/>
    </source>
</evidence>
<reference evidence="3 4" key="1">
    <citation type="journal article" date="2015" name="Proc. Natl. Acad. Sci. U.S.A.">
        <title>The resurrection genome of Boea hygrometrica: A blueprint for survival of dehydration.</title>
        <authorList>
            <person name="Xiao L."/>
            <person name="Yang G."/>
            <person name="Zhang L."/>
            <person name="Yang X."/>
            <person name="Zhao S."/>
            <person name="Ji Z."/>
            <person name="Zhou Q."/>
            <person name="Hu M."/>
            <person name="Wang Y."/>
            <person name="Chen M."/>
            <person name="Xu Y."/>
            <person name="Jin H."/>
            <person name="Xiao X."/>
            <person name="Hu G."/>
            <person name="Bao F."/>
            <person name="Hu Y."/>
            <person name="Wan P."/>
            <person name="Li L."/>
            <person name="Deng X."/>
            <person name="Kuang T."/>
            <person name="Xiang C."/>
            <person name="Zhu J.K."/>
            <person name="Oliver M.J."/>
            <person name="He Y."/>
        </authorList>
    </citation>
    <scope>NUCLEOTIDE SEQUENCE [LARGE SCALE GENOMIC DNA]</scope>
    <source>
        <strain evidence="4">cv. XS01</strain>
    </source>
</reference>
<feature type="region of interest" description="Disordered" evidence="2">
    <location>
        <begin position="42"/>
        <end position="61"/>
    </location>
</feature>
<gene>
    <name evidence="3" type="ORF">F511_30440</name>
</gene>
<keyword evidence="4" id="KW-1185">Reference proteome</keyword>
<dbReference type="Proteomes" id="UP000250235">
    <property type="component" value="Unassembled WGS sequence"/>
</dbReference>
<dbReference type="AlphaFoldDB" id="A0A2Z7D697"/>
<feature type="compositionally biased region" description="Basic and acidic residues" evidence="2">
    <location>
        <begin position="1"/>
        <end position="10"/>
    </location>
</feature>
<evidence type="ECO:0000313" key="4">
    <source>
        <dbReference type="Proteomes" id="UP000250235"/>
    </source>
</evidence>
<accession>A0A2Z7D697</accession>
<dbReference type="EMBL" id="KQ989033">
    <property type="protein sequence ID" value="KZV55013.1"/>
    <property type="molecule type" value="Genomic_DNA"/>
</dbReference>
<evidence type="ECO:0000256" key="2">
    <source>
        <dbReference type="SAM" id="MobiDB-lite"/>
    </source>
</evidence>
<organism evidence="3 4">
    <name type="scientific">Dorcoceras hygrometricum</name>
    <dbReference type="NCBI Taxonomy" id="472368"/>
    <lineage>
        <taxon>Eukaryota</taxon>
        <taxon>Viridiplantae</taxon>
        <taxon>Streptophyta</taxon>
        <taxon>Embryophyta</taxon>
        <taxon>Tracheophyta</taxon>
        <taxon>Spermatophyta</taxon>
        <taxon>Magnoliopsida</taxon>
        <taxon>eudicotyledons</taxon>
        <taxon>Gunneridae</taxon>
        <taxon>Pentapetalae</taxon>
        <taxon>asterids</taxon>
        <taxon>lamiids</taxon>
        <taxon>Lamiales</taxon>
        <taxon>Gesneriaceae</taxon>
        <taxon>Didymocarpoideae</taxon>
        <taxon>Trichosporeae</taxon>
        <taxon>Loxocarpinae</taxon>
        <taxon>Dorcoceras</taxon>
    </lineage>
</organism>
<name>A0A2Z7D697_9LAMI</name>
<evidence type="ECO:0000313" key="3">
    <source>
        <dbReference type="EMBL" id="KZV55013.1"/>
    </source>
</evidence>
<feature type="region of interest" description="Disordered" evidence="2">
    <location>
        <begin position="1"/>
        <end position="30"/>
    </location>
</feature>
<sequence>MPPRRIREQQQDDDLPPPPPPPQMTAFERTNVDIEAQKLKRRRIKNQQMKRSARGEATSYGDSADGLMLMTSSMTSSSHKNQQVACIPDARGSDVVEEIFSRELLFISRCYLEIAIAKRCRLHKLIRQRFALALKFQQMLFAMRKFSRDFSQEKSAGSNSIQSRAIIYQLLLRIQSQEIQAQRIEEEAKRSRRGNLSAAKQLTIYQSWMSTAELISNEESDRSLQRKGRKYCSLVGTLQRSVAQK</sequence>
<feature type="coiled-coil region" evidence="1">
    <location>
        <begin position="167"/>
        <end position="194"/>
    </location>
</feature>